<evidence type="ECO:0000313" key="9">
    <source>
        <dbReference type="EMBL" id="CUO46100.1"/>
    </source>
</evidence>
<dbReference type="EMBL" id="CYZX01000009">
    <property type="protein sequence ID" value="CUO46100.1"/>
    <property type="molecule type" value="Genomic_DNA"/>
</dbReference>
<feature type="transmembrane region" description="Helical" evidence="8">
    <location>
        <begin position="94"/>
        <end position="115"/>
    </location>
</feature>
<evidence type="ECO:0000256" key="1">
    <source>
        <dbReference type="ARBA" id="ARBA00004651"/>
    </source>
</evidence>
<proteinExistence type="predicted"/>
<dbReference type="InterPro" id="IPR051050">
    <property type="entry name" value="Lipid_II_flippase_MurJ/MviN"/>
</dbReference>
<keyword evidence="6 8" id="KW-1133">Transmembrane helix</keyword>
<evidence type="ECO:0000256" key="3">
    <source>
        <dbReference type="ARBA" id="ARBA00022692"/>
    </source>
</evidence>
<feature type="transmembrane region" description="Helical" evidence="8">
    <location>
        <begin position="61"/>
        <end position="82"/>
    </location>
</feature>
<dbReference type="PANTHER" id="PTHR47019">
    <property type="entry name" value="LIPID II FLIPPASE MURJ"/>
    <property type="match status" value="1"/>
</dbReference>
<gene>
    <name evidence="9" type="primary">mviN_1</name>
    <name evidence="9" type="ORF">ERS852471_01613</name>
</gene>
<evidence type="ECO:0000256" key="8">
    <source>
        <dbReference type="SAM" id="Phobius"/>
    </source>
</evidence>
<dbReference type="GO" id="GO:0015648">
    <property type="term" value="F:lipid-linked peptidoglycan transporter activity"/>
    <property type="evidence" value="ECO:0007669"/>
    <property type="project" value="TreeGrafter"/>
</dbReference>
<feature type="transmembrane region" description="Helical" evidence="8">
    <location>
        <begin position="383"/>
        <end position="402"/>
    </location>
</feature>
<dbReference type="GO" id="GO:0009252">
    <property type="term" value="P:peptidoglycan biosynthetic process"/>
    <property type="evidence" value="ECO:0007669"/>
    <property type="project" value="UniProtKB-KW"/>
</dbReference>
<evidence type="ECO:0000256" key="5">
    <source>
        <dbReference type="ARBA" id="ARBA00022984"/>
    </source>
</evidence>
<dbReference type="GO" id="GO:0005886">
    <property type="term" value="C:plasma membrane"/>
    <property type="evidence" value="ECO:0007669"/>
    <property type="project" value="UniProtKB-SubCell"/>
</dbReference>
<feature type="transmembrane region" description="Helical" evidence="8">
    <location>
        <begin position="130"/>
        <end position="157"/>
    </location>
</feature>
<dbReference type="GO" id="GO:0008360">
    <property type="term" value="P:regulation of cell shape"/>
    <property type="evidence" value="ECO:0007669"/>
    <property type="project" value="UniProtKB-KW"/>
</dbReference>
<feature type="transmembrane region" description="Helical" evidence="8">
    <location>
        <begin position="450"/>
        <end position="468"/>
    </location>
</feature>
<evidence type="ECO:0000256" key="4">
    <source>
        <dbReference type="ARBA" id="ARBA00022960"/>
    </source>
</evidence>
<feature type="transmembrane region" description="Helical" evidence="8">
    <location>
        <begin position="193"/>
        <end position="212"/>
    </location>
</feature>
<feature type="transmembrane region" description="Helical" evidence="8">
    <location>
        <begin position="21"/>
        <end position="41"/>
    </location>
</feature>
<evidence type="ECO:0000256" key="2">
    <source>
        <dbReference type="ARBA" id="ARBA00022475"/>
    </source>
</evidence>
<dbReference type="AlphaFoldDB" id="A0A174FCL3"/>
<evidence type="ECO:0000256" key="6">
    <source>
        <dbReference type="ARBA" id="ARBA00022989"/>
    </source>
</evidence>
<keyword evidence="4" id="KW-0133">Cell shape</keyword>
<dbReference type="Proteomes" id="UP000095594">
    <property type="component" value="Unassembled WGS sequence"/>
</dbReference>
<keyword evidence="7 8" id="KW-0472">Membrane</keyword>
<protein>
    <submittedName>
        <fullName evidence="9">Integral membrane protein MviN</fullName>
    </submittedName>
</protein>
<feature type="transmembrane region" description="Helical" evidence="8">
    <location>
        <begin position="169"/>
        <end position="187"/>
    </location>
</feature>
<keyword evidence="2" id="KW-1003">Cell membrane</keyword>
<dbReference type="InterPro" id="IPR004268">
    <property type="entry name" value="MurJ"/>
</dbReference>
<feature type="transmembrane region" description="Helical" evidence="8">
    <location>
        <begin position="350"/>
        <end position="371"/>
    </location>
</feature>
<dbReference type="PANTHER" id="PTHR47019:SF1">
    <property type="entry name" value="LIPID II FLIPPASE MURJ"/>
    <property type="match status" value="1"/>
</dbReference>
<organism evidence="9 10">
    <name type="scientific">Clostridium disporicum</name>
    <dbReference type="NCBI Taxonomy" id="84024"/>
    <lineage>
        <taxon>Bacteria</taxon>
        <taxon>Bacillati</taxon>
        <taxon>Bacillota</taxon>
        <taxon>Clostridia</taxon>
        <taxon>Eubacteriales</taxon>
        <taxon>Clostridiaceae</taxon>
        <taxon>Clostridium</taxon>
    </lineage>
</organism>
<feature type="transmembrane region" description="Helical" evidence="8">
    <location>
        <begin position="233"/>
        <end position="251"/>
    </location>
</feature>
<feature type="transmembrane region" description="Helical" evidence="8">
    <location>
        <begin position="474"/>
        <end position="495"/>
    </location>
</feature>
<keyword evidence="5" id="KW-0573">Peptidoglycan synthesis</keyword>
<accession>A0A174FCL3</accession>
<dbReference type="PRINTS" id="PR01806">
    <property type="entry name" value="VIRFACTRMVIN"/>
</dbReference>
<keyword evidence="3 8" id="KW-0812">Transmembrane</keyword>
<evidence type="ECO:0000256" key="7">
    <source>
        <dbReference type="ARBA" id="ARBA00023136"/>
    </source>
</evidence>
<feature type="transmembrane region" description="Helical" evidence="8">
    <location>
        <begin position="271"/>
        <end position="292"/>
    </location>
</feature>
<dbReference type="OrthoDB" id="9804143at2"/>
<evidence type="ECO:0000313" key="10">
    <source>
        <dbReference type="Proteomes" id="UP000095594"/>
    </source>
</evidence>
<comment type="subcellular location">
    <subcellularLocation>
        <location evidence="1">Cell membrane</location>
        <topology evidence="1">Multi-pass membrane protein</topology>
    </subcellularLocation>
</comment>
<dbReference type="RefSeq" id="WP_055265451.1">
    <property type="nucleotide sequence ID" value="NZ_CABIXQ010000009.1"/>
</dbReference>
<dbReference type="GO" id="GO:0034204">
    <property type="term" value="P:lipid translocation"/>
    <property type="evidence" value="ECO:0007669"/>
    <property type="project" value="TreeGrafter"/>
</dbReference>
<reference evidence="9 10" key="1">
    <citation type="submission" date="2015-09" db="EMBL/GenBank/DDBJ databases">
        <authorList>
            <consortium name="Pathogen Informatics"/>
        </authorList>
    </citation>
    <scope>NUCLEOTIDE SEQUENCE [LARGE SCALE GENOMIC DNA]</scope>
    <source>
        <strain evidence="9 10">2789STDY5834856</strain>
    </source>
</reference>
<name>A0A174FCL3_9CLOT</name>
<sequence>MIKENRQLEKDIVVENSNKKAAKQLIIMIVLTILTQVVTILKTSTVASQFGATIQMDAFNFSTSIGTFIFSFIGAGVTTVLIPNLVKKDKKDSINIFISTLYTIAFLVLLIVYFFRRSIIGVLSSQNDEFILIASNIMLVTLLTQFITSFSGATNAIFQCKGKFNFPKLITLFTTIILIGLIVFMPNLTIYKYAAYIFVTSVLNIIIQIYLVKKNGYKFNYRIDFSDKEFKNMFRTFLPTVLSTGLYQFSLVTDTVISSNLGEGSTSILGYSNSLMTMVNSVILTNLMTYFYPKIAKSIGREDSQERVFDLMILLNGIMCLFLVGFIVVGKSGIILLYERGKFTPTITEMVYIGTLIYMIGIPVNAMRDLVYRYFYANGDTLTPFKNSIVISISNIIISIILSKIFGIYGIIIGTVITSFISFIMILFRFNKKFGFKCNKRKLIIENIKIVLVSITVIVTIKFLITMLPSMTLIIEILLVGIITTLLYTTMLVVFRSKIYKIKL</sequence>
<dbReference type="Pfam" id="PF03023">
    <property type="entry name" value="MurJ"/>
    <property type="match status" value="1"/>
</dbReference>
<feature type="transmembrane region" description="Helical" evidence="8">
    <location>
        <begin position="408"/>
        <end position="430"/>
    </location>
</feature>
<feature type="transmembrane region" description="Helical" evidence="8">
    <location>
        <begin position="313"/>
        <end position="338"/>
    </location>
</feature>